<sequence>MLIFVYYKFIHLCLDTPWWIRQYSHGVVAGRLYRRVSSSCADRAEVVLLSIEARRDLCLRPVWNGTVLSSASLGGGAPGRKDGGNEYCTVLNDDGNPAECRIP</sequence>
<proteinExistence type="predicted"/>
<dbReference type="AlphaFoldDB" id="A0A0C3HBJ3"/>
<gene>
    <name evidence="1" type="ORF">OIDMADRAFT_23980</name>
</gene>
<keyword evidence="2" id="KW-1185">Reference proteome</keyword>
<dbReference type="EMBL" id="KN832871">
    <property type="protein sequence ID" value="KIN05591.1"/>
    <property type="molecule type" value="Genomic_DNA"/>
</dbReference>
<dbReference type="InParanoid" id="A0A0C3HBJ3"/>
<reference evidence="1 2" key="1">
    <citation type="submission" date="2014-04" db="EMBL/GenBank/DDBJ databases">
        <authorList>
            <consortium name="DOE Joint Genome Institute"/>
            <person name="Kuo A."/>
            <person name="Martino E."/>
            <person name="Perotto S."/>
            <person name="Kohler A."/>
            <person name="Nagy L.G."/>
            <person name="Floudas D."/>
            <person name="Copeland A."/>
            <person name="Barry K.W."/>
            <person name="Cichocki N."/>
            <person name="Veneault-Fourrey C."/>
            <person name="LaButti K."/>
            <person name="Lindquist E.A."/>
            <person name="Lipzen A."/>
            <person name="Lundell T."/>
            <person name="Morin E."/>
            <person name="Murat C."/>
            <person name="Sun H."/>
            <person name="Tunlid A."/>
            <person name="Henrissat B."/>
            <person name="Grigoriev I.V."/>
            <person name="Hibbett D.S."/>
            <person name="Martin F."/>
            <person name="Nordberg H.P."/>
            <person name="Cantor M.N."/>
            <person name="Hua S.X."/>
        </authorList>
    </citation>
    <scope>NUCLEOTIDE SEQUENCE [LARGE SCALE GENOMIC DNA]</scope>
    <source>
        <strain evidence="1 2">Zn</strain>
    </source>
</reference>
<accession>A0A0C3HBJ3</accession>
<dbReference type="HOGENOM" id="CLU_2264505_0_0_1"/>
<name>A0A0C3HBJ3_OIDMZ</name>
<dbReference type="Proteomes" id="UP000054321">
    <property type="component" value="Unassembled WGS sequence"/>
</dbReference>
<organism evidence="1 2">
    <name type="scientific">Oidiodendron maius (strain Zn)</name>
    <dbReference type="NCBI Taxonomy" id="913774"/>
    <lineage>
        <taxon>Eukaryota</taxon>
        <taxon>Fungi</taxon>
        <taxon>Dikarya</taxon>
        <taxon>Ascomycota</taxon>
        <taxon>Pezizomycotina</taxon>
        <taxon>Leotiomycetes</taxon>
        <taxon>Leotiomycetes incertae sedis</taxon>
        <taxon>Myxotrichaceae</taxon>
        <taxon>Oidiodendron</taxon>
    </lineage>
</organism>
<evidence type="ECO:0000313" key="1">
    <source>
        <dbReference type="EMBL" id="KIN05591.1"/>
    </source>
</evidence>
<evidence type="ECO:0000313" key="2">
    <source>
        <dbReference type="Proteomes" id="UP000054321"/>
    </source>
</evidence>
<protein>
    <submittedName>
        <fullName evidence="1">Uncharacterized protein</fullName>
    </submittedName>
</protein>
<reference evidence="2" key="2">
    <citation type="submission" date="2015-01" db="EMBL/GenBank/DDBJ databases">
        <title>Evolutionary Origins and Diversification of the Mycorrhizal Mutualists.</title>
        <authorList>
            <consortium name="DOE Joint Genome Institute"/>
            <consortium name="Mycorrhizal Genomics Consortium"/>
            <person name="Kohler A."/>
            <person name="Kuo A."/>
            <person name="Nagy L.G."/>
            <person name="Floudas D."/>
            <person name="Copeland A."/>
            <person name="Barry K.W."/>
            <person name="Cichocki N."/>
            <person name="Veneault-Fourrey C."/>
            <person name="LaButti K."/>
            <person name="Lindquist E.A."/>
            <person name="Lipzen A."/>
            <person name="Lundell T."/>
            <person name="Morin E."/>
            <person name="Murat C."/>
            <person name="Riley R."/>
            <person name="Ohm R."/>
            <person name="Sun H."/>
            <person name="Tunlid A."/>
            <person name="Henrissat B."/>
            <person name="Grigoriev I.V."/>
            <person name="Hibbett D.S."/>
            <person name="Martin F."/>
        </authorList>
    </citation>
    <scope>NUCLEOTIDE SEQUENCE [LARGE SCALE GENOMIC DNA]</scope>
    <source>
        <strain evidence="2">Zn</strain>
    </source>
</reference>